<evidence type="ECO:0000256" key="5">
    <source>
        <dbReference type="ARBA" id="ARBA00023136"/>
    </source>
</evidence>
<comment type="subcellular location">
    <subcellularLocation>
        <location evidence="1">Cell membrane</location>
        <topology evidence="1">Multi-pass membrane protein</topology>
    </subcellularLocation>
</comment>
<name>A0A7Y3XB67_9GAMM</name>
<dbReference type="Pfam" id="PF12698">
    <property type="entry name" value="ABC2_membrane_3"/>
    <property type="match status" value="1"/>
</dbReference>
<feature type="transmembrane region" description="Helical" evidence="6">
    <location>
        <begin position="180"/>
        <end position="207"/>
    </location>
</feature>
<dbReference type="InterPro" id="IPR013525">
    <property type="entry name" value="ABC2_TM"/>
</dbReference>
<accession>A0A7Y3XB67</accession>
<keyword evidence="4 6" id="KW-1133">Transmembrane helix</keyword>
<evidence type="ECO:0000256" key="1">
    <source>
        <dbReference type="ARBA" id="ARBA00004651"/>
    </source>
</evidence>
<dbReference type="GO" id="GO:0005886">
    <property type="term" value="C:plasma membrane"/>
    <property type="evidence" value="ECO:0007669"/>
    <property type="project" value="UniProtKB-SubCell"/>
</dbReference>
<dbReference type="RefSeq" id="WP_171702365.1">
    <property type="nucleotide sequence ID" value="NZ_JABFHI010000003.1"/>
</dbReference>
<evidence type="ECO:0000313" key="8">
    <source>
        <dbReference type="EMBL" id="NOG31905.1"/>
    </source>
</evidence>
<evidence type="ECO:0000256" key="6">
    <source>
        <dbReference type="SAM" id="Phobius"/>
    </source>
</evidence>
<proteinExistence type="predicted"/>
<keyword evidence="5 6" id="KW-0472">Membrane</keyword>
<evidence type="ECO:0000259" key="7">
    <source>
        <dbReference type="Pfam" id="PF12698"/>
    </source>
</evidence>
<feature type="transmembrane region" description="Helical" evidence="6">
    <location>
        <begin position="16"/>
        <end position="38"/>
    </location>
</feature>
<feature type="transmembrane region" description="Helical" evidence="6">
    <location>
        <begin position="259"/>
        <end position="283"/>
    </location>
</feature>
<reference evidence="8 9" key="1">
    <citation type="submission" date="2020-05" db="EMBL/GenBank/DDBJ databases">
        <authorList>
            <person name="Ruan W."/>
            <person name="Jeon C.O."/>
            <person name="Chun B.H."/>
        </authorList>
    </citation>
    <scope>NUCLEOTIDE SEQUENCE [LARGE SCALE GENOMIC DNA]</scope>
    <source>
        <strain evidence="8 9">TBZ9</strain>
    </source>
</reference>
<sequence length="382" mass="41384">MKPIRLDGWQALRCQPWLLALAVWLPPLLTLMFIALFASGTPKSLPVGVVDLDHSTESRAYLRHLDASPALALYHPYPSAYEGSAALQRGDILALVIVPPEFGRELRLSISPESVAFYNSQYLLAGKFIASALTQANFSFSAKAGVALRLGRGYSLPDAIAAAAPVRPQITALYNAGMSYALFLVTSIMPALWQILIVVATVLTLSWRLEQASLPAGFAARSRALWQLMAPLSLILWLQGLIMLGMFSVFLGWRPEGNILWLVAGMALMVMAVQSMATLILSLVANKVRALSLCAAYLAPAFAFMGMTFPRGDMNMLARWWGNLMPSTHYMELQVAVADHGASLQTLALPLAALLVFLVPLALAIPALPQQMAIDPAEEVPS</sequence>
<gene>
    <name evidence="8" type="ORF">HLB35_09285</name>
</gene>
<dbReference type="InterPro" id="IPR051449">
    <property type="entry name" value="ABC-2_transporter_component"/>
</dbReference>
<evidence type="ECO:0000313" key="9">
    <source>
        <dbReference type="Proteomes" id="UP000588806"/>
    </source>
</evidence>
<feature type="transmembrane region" description="Helical" evidence="6">
    <location>
        <begin position="228"/>
        <end position="253"/>
    </location>
</feature>
<dbReference type="EMBL" id="JABFHI010000003">
    <property type="protein sequence ID" value="NOG31905.1"/>
    <property type="molecule type" value="Genomic_DNA"/>
</dbReference>
<protein>
    <submittedName>
        <fullName evidence="8">ABC transporter permease</fullName>
    </submittedName>
</protein>
<keyword evidence="2" id="KW-1003">Cell membrane</keyword>
<dbReference type="Gene3D" id="3.40.1710.10">
    <property type="entry name" value="abc type-2 transporter like domain"/>
    <property type="match status" value="1"/>
</dbReference>
<dbReference type="PANTHER" id="PTHR30294:SF47">
    <property type="entry name" value="INNER MEMBRANE TRANSPORT PERMEASE YHHJ"/>
    <property type="match status" value="1"/>
</dbReference>
<keyword evidence="9" id="KW-1185">Reference proteome</keyword>
<dbReference type="Proteomes" id="UP000588806">
    <property type="component" value="Unassembled WGS sequence"/>
</dbReference>
<feature type="domain" description="ABC-2 type transporter transmembrane" evidence="7">
    <location>
        <begin position="17"/>
        <end position="359"/>
    </location>
</feature>
<dbReference type="AlphaFoldDB" id="A0A7Y3XB67"/>
<organism evidence="8 9">
    <name type="scientific">Vreelandella azerica</name>
    <dbReference type="NCBI Taxonomy" id="2732867"/>
    <lineage>
        <taxon>Bacteria</taxon>
        <taxon>Pseudomonadati</taxon>
        <taxon>Pseudomonadota</taxon>
        <taxon>Gammaproteobacteria</taxon>
        <taxon>Oceanospirillales</taxon>
        <taxon>Halomonadaceae</taxon>
        <taxon>Vreelandella</taxon>
    </lineage>
</organism>
<evidence type="ECO:0000256" key="2">
    <source>
        <dbReference type="ARBA" id="ARBA00022475"/>
    </source>
</evidence>
<reference evidence="8 9" key="2">
    <citation type="submission" date="2020-06" db="EMBL/GenBank/DDBJ databases">
        <title>Halomonas songnenensis sp. nov., a moderately halophilic bacterium isolated from saline and alkaline soils.</title>
        <authorList>
            <person name="Jiang J."/>
            <person name="Pan Y."/>
        </authorList>
    </citation>
    <scope>NUCLEOTIDE SEQUENCE [LARGE SCALE GENOMIC DNA]</scope>
    <source>
        <strain evidence="8 9">TBZ9</strain>
    </source>
</reference>
<dbReference type="PANTHER" id="PTHR30294">
    <property type="entry name" value="MEMBRANE COMPONENT OF ABC TRANSPORTER YHHJ-RELATED"/>
    <property type="match status" value="1"/>
</dbReference>
<feature type="transmembrane region" description="Helical" evidence="6">
    <location>
        <begin position="347"/>
        <end position="368"/>
    </location>
</feature>
<keyword evidence="3 6" id="KW-0812">Transmembrane</keyword>
<comment type="caution">
    <text evidence="8">The sequence shown here is derived from an EMBL/GenBank/DDBJ whole genome shotgun (WGS) entry which is preliminary data.</text>
</comment>
<evidence type="ECO:0000256" key="4">
    <source>
        <dbReference type="ARBA" id="ARBA00022989"/>
    </source>
</evidence>
<evidence type="ECO:0000256" key="3">
    <source>
        <dbReference type="ARBA" id="ARBA00022692"/>
    </source>
</evidence>
<dbReference type="GO" id="GO:0140359">
    <property type="term" value="F:ABC-type transporter activity"/>
    <property type="evidence" value="ECO:0007669"/>
    <property type="project" value="InterPro"/>
</dbReference>
<feature type="transmembrane region" description="Helical" evidence="6">
    <location>
        <begin position="290"/>
        <end position="309"/>
    </location>
</feature>